<dbReference type="PROSITE" id="PS51192">
    <property type="entry name" value="HELICASE_ATP_BIND_1"/>
    <property type="match status" value="1"/>
</dbReference>
<feature type="region of interest" description="Disordered" evidence="5">
    <location>
        <begin position="1"/>
        <end position="24"/>
    </location>
</feature>
<evidence type="ECO:0000313" key="9">
    <source>
        <dbReference type="Proteomes" id="UP000291591"/>
    </source>
</evidence>
<dbReference type="Proteomes" id="UP000291591">
    <property type="component" value="Unassembled WGS sequence"/>
</dbReference>
<keyword evidence="2" id="KW-0378">Hydrolase</keyword>
<dbReference type="GO" id="GO:0003676">
    <property type="term" value="F:nucleic acid binding"/>
    <property type="evidence" value="ECO:0007669"/>
    <property type="project" value="InterPro"/>
</dbReference>
<dbReference type="Gene3D" id="3.40.50.300">
    <property type="entry name" value="P-loop containing nucleotide triphosphate hydrolases"/>
    <property type="match status" value="2"/>
</dbReference>
<dbReference type="InterPro" id="IPR010225">
    <property type="entry name" value="HrpB"/>
</dbReference>
<evidence type="ECO:0000259" key="6">
    <source>
        <dbReference type="PROSITE" id="PS51192"/>
    </source>
</evidence>
<dbReference type="InterPro" id="IPR001650">
    <property type="entry name" value="Helicase_C-like"/>
</dbReference>
<dbReference type="SUPFAM" id="SSF52540">
    <property type="entry name" value="P-loop containing nucleoside triphosphate hydrolases"/>
    <property type="match status" value="1"/>
</dbReference>
<evidence type="ECO:0000256" key="4">
    <source>
        <dbReference type="ARBA" id="ARBA00022840"/>
    </source>
</evidence>
<dbReference type="GO" id="GO:0005524">
    <property type="term" value="F:ATP binding"/>
    <property type="evidence" value="ECO:0007669"/>
    <property type="project" value="UniProtKB-KW"/>
</dbReference>
<dbReference type="PANTHER" id="PTHR43519:SF1">
    <property type="entry name" value="ATP-DEPENDENT RNA HELICASE HRPB"/>
    <property type="match status" value="1"/>
</dbReference>
<dbReference type="InterPro" id="IPR014001">
    <property type="entry name" value="Helicase_ATP-bd"/>
</dbReference>
<dbReference type="SMART" id="SM00490">
    <property type="entry name" value="HELICc"/>
    <property type="match status" value="1"/>
</dbReference>
<dbReference type="PANTHER" id="PTHR43519">
    <property type="entry name" value="ATP-DEPENDENT RNA HELICASE HRPB"/>
    <property type="match status" value="1"/>
</dbReference>
<dbReference type="GO" id="GO:0004386">
    <property type="term" value="F:helicase activity"/>
    <property type="evidence" value="ECO:0007669"/>
    <property type="project" value="UniProtKB-KW"/>
</dbReference>
<evidence type="ECO:0000256" key="1">
    <source>
        <dbReference type="ARBA" id="ARBA00022741"/>
    </source>
</evidence>
<dbReference type="InterPro" id="IPR013689">
    <property type="entry name" value="RNA_helicase_ATP-dep_HrpB_C"/>
</dbReference>
<name>A0A4Q7UXZ9_PSEST</name>
<dbReference type="InterPro" id="IPR049614">
    <property type="entry name" value="HrpB_DEXH"/>
</dbReference>
<gene>
    <name evidence="8" type="ORF">EV383_2872</name>
</gene>
<dbReference type="Pfam" id="PF08482">
    <property type="entry name" value="HrpB_C"/>
    <property type="match status" value="1"/>
</dbReference>
<dbReference type="InterPro" id="IPR027417">
    <property type="entry name" value="P-loop_NTPase"/>
</dbReference>
<evidence type="ECO:0000256" key="3">
    <source>
        <dbReference type="ARBA" id="ARBA00022806"/>
    </source>
</evidence>
<reference evidence="8 9" key="1">
    <citation type="submission" date="2019-02" db="EMBL/GenBank/DDBJ databases">
        <title>Sequencing the genomes of 1000 actinobacteria strains.</title>
        <authorList>
            <person name="Klenk H.-P."/>
        </authorList>
    </citation>
    <scope>NUCLEOTIDE SEQUENCE [LARGE SCALE GENOMIC DNA]</scope>
    <source>
        <strain evidence="8 9">DSM 45779</strain>
    </source>
</reference>
<dbReference type="CDD" id="cd17990">
    <property type="entry name" value="DEXHc_HrpB"/>
    <property type="match status" value="1"/>
</dbReference>
<dbReference type="EMBL" id="SHKL01000001">
    <property type="protein sequence ID" value="RZT85984.1"/>
    <property type="molecule type" value="Genomic_DNA"/>
</dbReference>
<feature type="domain" description="Helicase C-terminal" evidence="7">
    <location>
        <begin position="224"/>
        <end position="387"/>
    </location>
</feature>
<dbReference type="SMART" id="SM00487">
    <property type="entry name" value="DEXDc"/>
    <property type="match status" value="1"/>
</dbReference>
<feature type="domain" description="Helicase ATP-binding" evidence="6">
    <location>
        <begin position="32"/>
        <end position="198"/>
    </location>
</feature>
<dbReference type="Pfam" id="PF00271">
    <property type="entry name" value="Helicase_C"/>
    <property type="match status" value="1"/>
</dbReference>
<keyword evidence="3 8" id="KW-0347">Helicase</keyword>
<dbReference type="Pfam" id="PF00270">
    <property type="entry name" value="DEAD"/>
    <property type="match status" value="1"/>
</dbReference>
<dbReference type="NCBIfam" id="TIGR01970">
    <property type="entry name" value="DEAH_box_HrpB"/>
    <property type="match status" value="1"/>
</dbReference>
<keyword evidence="4" id="KW-0067">ATP-binding</keyword>
<dbReference type="PIRSF" id="PIRSF005496">
    <property type="entry name" value="ATP_hel_hrpB"/>
    <property type="match status" value="1"/>
</dbReference>
<comment type="caution">
    <text evidence="8">The sequence shown here is derived from an EMBL/GenBank/DDBJ whole genome shotgun (WGS) entry which is preliminary data.</text>
</comment>
<protein>
    <submittedName>
        <fullName evidence="8">ATP-dependent helicase HrpB</fullName>
    </submittedName>
</protein>
<dbReference type="Gene3D" id="1.20.120.1080">
    <property type="match status" value="1"/>
</dbReference>
<keyword evidence="9" id="KW-1185">Reference proteome</keyword>
<keyword evidence="1" id="KW-0547">Nucleotide-binding</keyword>
<evidence type="ECO:0000256" key="5">
    <source>
        <dbReference type="SAM" id="MobiDB-lite"/>
    </source>
</evidence>
<dbReference type="PROSITE" id="PS51194">
    <property type="entry name" value="HELICASE_CTER"/>
    <property type="match status" value="1"/>
</dbReference>
<dbReference type="SMART" id="SM00847">
    <property type="entry name" value="HA2"/>
    <property type="match status" value="1"/>
</dbReference>
<dbReference type="AlphaFoldDB" id="A0A4Q7UXZ9"/>
<organism evidence="8 9">
    <name type="scientific">Pseudonocardia sediminis</name>
    <dbReference type="NCBI Taxonomy" id="1397368"/>
    <lineage>
        <taxon>Bacteria</taxon>
        <taxon>Bacillati</taxon>
        <taxon>Actinomycetota</taxon>
        <taxon>Actinomycetes</taxon>
        <taxon>Pseudonocardiales</taxon>
        <taxon>Pseudonocardiaceae</taxon>
        <taxon>Pseudonocardia</taxon>
    </lineage>
</organism>
<feature type="region of interest" description="Disordered" evidence="5">
    <location>
        <begin position="824"/>
        <end position="844"/>
    </location>
</feature>
<evidence type="ECO:0000259" key="7">
    <source>
        <dbReference type="PROSITE" id="PS51194"/>
    </source>
</evidence>
<proteinExistence type="predicted"/>
<dbReference type="GO" id="GO:0016787">
    <property type="term" value="F:hydrolase activity"/>
    <property type="evidence" value="ECO:0007669"/>
    <property type="project" value="UniProtKB-KW"/>
</dbReference>
<dbReference type="InterPro" id="IPR007502">
    <property type="entry name" value="Helicase-assoc_dom"/>
</dbReference>
<dbReference type="InterPro" id="IPR011545">
    <property type="entry name" value="DEAD/DEAH_box_helicase_dom"/>
</dbReference>
<evidence type="ECO:0000256" key="2">
    <source>
        <dbReference type="ARBA" id="ARBA00022801"/>
    </source>
</evidence>
<evidence type="ECO:0000313" key="8">
    <source>
        <dbReference type="EMBL" id="RZT85984.1"/>
    </source>
</evidence>
<accession>A0A4Q7UXZ9</accession>
<dbReference type="CDD" id="cd18791">
    <property type="entry name" value="SF2_C_RHA"/>
    <property type="match status" value="1"/>
</dbReference>
<sequence length="844" mass="88722">MPVGGSPDRHTLRSAMPQLPDLPVRPALGDVTDALQRRGGAVLVAPPGTGKTTLVPLALAGLDGGDPRPGKVLVAEPRRVAARAAASRMSSLLGTPVGGAVGYAVRGDAKSSPDTRVEVVTSGLLLRRLASDPELAGVHTVVLDECHERHLDADLLFTLLLDARDGLRPDLRLLATSATLDAARPAELLADAGGPAPILTVEARTYGVETHHLAPARGERIEATVIRAVRAARAHGSVLAFLPGVAEINRVASALRDDPGLDADVLTLHGRLPAAEQDAALREGPRPRVVLATSIAESSLTVPGVRAVVDAGLARTPHTDHRRGMSGLVTRRVSQAVADQRAGRAGREAPGHVYRCWGEGETLVRAPEPEIRTADLTRLALDLAAWGTPTGEGLRWWDAPPPGPLAAGRDVLTALGALDTQGAVTGRGTRMAGIGLHPRLARALLDGSAEVGARAAAEIVAVLDDDTLAGSESDLGTALARLRSGDARGTGRWRGEIGRLRSAVRGDRDRPARGSRTDDAALVTALAHPERLSRRRANEPGVYLMAGGTAVEVPAGPLRDHEWLAVAVADRRPGQIHGQVRLAAVADQELAEHAGAALLSESVEVEWSGGDVRARRVRRLGALVLGERRVTDPAPDAVRAALLEGIRTEGTGLLHWTAGSRSLRSRLDFLHRTLGDPWPAVDEESLRAGAADPAGWLAGPLATARRRSDLARVEAGAALRSLVAAHAGGLAGRIDELAPERLEVPTGSKIALDYSGDAPALPVRVQEVFGWTASPAVAGGRVPVVLHLLSPAGRPAAVTADLESFWRGAYPQVRAELRGRYPKHAWPEDPLTAAPTRRTTRRRD</sequence>